<dbReference type="AlphaFoldDB" id="A0A0E9XDK2"/>
<reference evidence="1" key="2">
    <citation type="journal article" date="2015" name="Fish Shellfish Immunol.">
        <title>Early steps in the European eel (Anguilla anguilla)-Vibrio vulnificus interaction in the gills: Role of the RtxA13 toxin.</title>
        <authorList>
            <person name="Callol A."/>
            <person name="Pajuelo D."/>
            <person name="Ebbesson L."/>
            <person name="Teles M."/>
            <person name="MacKenzie S."/>
            <person name="Amaro C."/>
        </authorList>
    </citation>
    <scope>NUCLEOTIDE SEQUENCE</scope>
</reference>
<organism evidence="1">
    <name type="scientific">Anguilla anguilla</name>
    <name type="common">European freshwater eel</name>
    <name type="synonym">Muraena anguilla</name>
    <dbReference type="NCBI Taxonomy" id="7936"/>
    <lineage>
        <taxon>Eukaryota</taxon>
        <taxon>Metazoa</taxon>
        <taxon>Chordata</taxon>
        <taxon>Craniata</taxon>
        <taxon>Vertebrata</taxon>
        <taxon>Euteleostomi</taxon>
        <taxon>Actinopterygii</taxon>
        <taxon>Neopterygii</taxon>
        <taxon>Teleostei</taxon>
        <taxon>Anguilliformes</taxon>
        <taxon>Anguillidae</taxon>
        <taxon>Anguilla</taxon>
    </lineage>
</organism>
<reference evidence="1" key="1">
    <citation type="submission" date="2014-11" db="EMBL/GenBank/DDBJ databases">
        <authorList>
            <person name="Amaro Gonzalez C."/>
        </authorList>
    </citation>
    <scope>NUCLEOTIDE SEQUENCE</scope>
</reference>
<proteinExistence type="predicted"/>
<name>A0A0E9XDK2_ANGAN</name>
<accession>A0A0E9XDK2</accession>
<dbReference type="EMBL" id="GBXM01008041">
    <property type="protein sequence ID" value="JAI00537.1"/>
    <property type="molecule type" value="Transcribed_RNA"/>
</dbReference>
<sequence length="58" mass="6168">MTTLFPGSILIDNSQHRFCSTAITAHFTLGEQGVKTILPGQFSSVCPRCTIKGQGTAV</sequence>
<protein>
    <submittedName>
        <fullName evidence="1">Uncharacterized protein</fullName>
    </submittedName>
</protein>
<evidence type="ECO:0000313" key="1">
    <source>
        <dbReference type="EMBL" id="JAI00537.1"/>
    </source>
</evidence>